<feature type="domain" description="Peptidase A2" evidence="3">
    <location>
        <begin position="78"/>
        <end position="150"/>
    </location>
</feature>
<sequence length="337" mass="35585" precursor="true">MFTRRTIAAGLGLSLAARPALADATTLVPPSQVPASQVPLQAASGGATADQPLLVLDASLDEDARMTVPVMINGQGPFEFAVDTGADRSVLTPGLVERLALPPGPEIIVHGVSGSVTSSTVRVAALRTGDARLSDVVLPVLPYERVGGDGLLGVDILDGRDVVMDFVKKQLEVRRSQPMRDMVRAAREISILADQKFGRLTLADSRIAGARSLAFIDSGGGVSIGNMALARAIAARRRRSPDQARPARLLTAGGEMQLGEFRIVPSIVLGDLRITNIPMAFADLHIFDVWALNNRPAALLGVDVLRLFARVELDFGAGRVLFRLGQAGGLTPPAWNA</sequence>
<accession>R0D5L9</accession>
<keyword evidence="2" id="KW-0732">Signal</keyword>
<dbReference type="InterPro" id="IPR001969">
    <property type="entry name" value="Aspartic_peptidase_AS"/>
</dbReference>
<evidence type="ECO:0000256" key="1">
    <source>
        <dbReference type="ARBA" id="ARBA00022801"/>
    </source>
</evidence>
<dbReference type="InterPro" id="IPR021109">
    <property type="entry name" value="Peptidase_aspartic_dom_sf"/>
</dbReference>
<dbReference type="PROSITE" id="PS00141">
    <property type="entry name" value="ASP_PROTEASE"/>
    <property type="match status" value="1"/>
</dbReference>
<dbReference type="PROSITE" id="PS50175">
    <property type="entry name" value="ASP_PROT_RETROV"/>
    <property type="match status" value="1"/>
</dbReference>
<dbReference type="PATRIC" id="fig|1292034.3.peg.360"/>
<dbReference type="Pfam" id="PF13650">
    <property type="entry name" value="Asp_protease_2"/>
    <property type="match status" value="2"/>
</dbReference>
<dbReference type="SUPFAM" id="SSF50630">
    <property type="entry name" value="Acid proteases"/>
    <property type="match status" value="2"/>
</dbReference>
<dbReference type="InterPro" id="IPR034122">
    <property type="entry name" value="Retropepsin-like_bacterial"/>
</dbReference>
<dbReference type="Proteomes" id="UP000013063">
    <property type="component" value="Unassembled WGS sequence"/>
</dbReference>
<feature type="signal peptide" evidence="2">
    <location>
        <begin position="1"/>
        <end position="22"/>
    </location>
</feature>
<dbReference type="GO" id="GO:0004190">
    <property type="term" value="F:aspartic-type endopeptidase activity"/>
    <property type="evidence" value="ECO:0007669"/>
    <property type="project" value="InterPro"/>
</dbReference>
<dbReference type="AlphaFoldDB" id="R0D5L9"/>
<evidence type="ECO:0000256" key="2">
    <source>
        <dbReference type="SAM" id="SignalP"/>
    </source>
</evidence>
<organism evidence="4 5">
    <name type="scientific">Caulobacter vibrioides OR37</name>
    <dbReference type="NCBI Taxonomy" id="1292034"/>
    <lineage>
        <taxon>Bacteria</taxon>
        <taxon>Pseudomonadati</taxon>
        <taxon>Pseudomonadota</taxon>
        <taxon>Alphaproteobacteria</taxon>
        <taxon>Caulobacterales</taxon>
        <taxon>Caulobacteraceae</taxon>
        <taxon>Caulobacter</taxon>
    </lineage>
</organism>
<dbReference type="CDD" id="cd05483">
    <property type="entry name" value="retropepsin_like_bacteria"/>
    <property type="match status" value="1"/>
</dbReference>
<feature type="chain" id="PRO_5004340412" evidence="2">
    <location>
        <begin position="23"/>
        <end position="337"/>
    </location>
</feature>
<dbReference type="InterPro" id="IPR001995">
    <property type="entry name" value="Peptidase_A2_cat"/>
</dbReference>
<evidence type="ECO:0000313" key="5">
    <source>
        <dbReference type="Proteomes" id="UP000013063"/>
    </source>
</evidence>
<comment type="caution">
    <text evidence="4">The sequence shown here is derived from an EMBL/GenBank/DDBJ whole genome shotgun (WGS) entry which is preliminary data.</text>
</comment>
<gene>
    <name evidence="4" type="ORF">OR37_00364</name>
</gene>
<dbReference type="OrthoDB" id="107347at2"/>
<dbReference type="GO" id="GO:0006508">
    <property type="term" value="P:proteolysis"/>
    <property type="evidence" value="ECO:0007669"/>
    <property type="project" value="UniProtKB-KW"/>
</dbReference>
<protein>
    <submittedName>
        <fullName evidence="4">Putative aspartyl protease</fullName>
    </submittedName>
</protein>
<dbReference type="eggNOG" id="COG3577">
    <property type="taxonomic scope" value="Bacteria"/>
</dbReference>
<dbReference type="EMBL" id="APMP01000001">
    <property type="protein sequence ID" value="ENZ83856.1"/>
    <property type="molecule type" value="Genomic_DNA"/>
</dbReference>
<proteinExistence type="predicted"/>
<keyword evidence="4" id="KW-0645">Protease</keyword>
<name>R0D5L9_CAUVI</name>
<dbReference type="STRING" id="1292034.OR37_00364"/>
<dbReference type="RefSeq" id="WP_004615432.1">
    <property type="nucleotide sequence ID" value="NZ_APMP01000001.1"/>
</dbReference>
<reference evidence="4 5" key="1">
    <citation type="journal article" date="2013" name="Genome Announc.">
        <title>Draft Genome Sequence for Caulobacter sp. Strain OR37, a Bacterium Tolerant to Heavy Metals.</title>
        <authorList>
            <person name="Utturkar S.M."/>
            <person name="Bollmann A."/>
            <person name="Brzoska R.M."/>
            <person name="Klingeman D.M."/>
            <person name="Epstein S.E."/>
            <person name="Palumbo A.V."/>
            <person name="Brown S.D."/>
        </authorList>
    </citation>
    <scope>NUCLEOTIDE SEQUENCE [LARGE SCALE GENOMIC DNA]</scope>
    <source>
        <strain evidence="4 5">OR37</strain>
    </source>
</reference>
<evidence type="ECO:0000259" key="3">
    <source>
        <dbReference type="PROSITE" id="PS50175"/>
    </source>
</evidence>
<keyword evidence="1" id="KW-0378">Hydrolase</keyword>
<keyword evidence="5" id="KW-1185">Reference proteome</keyword>
<dbReference type="Gene3D" id="2.40.70.10">
    <property type="entry name" value="Acid Proteases"/>
    <property type="match status" value="2"/>
</dbReference>
<evidence type="ECO:0000313" key="4">
    <source>
        <dbReference type="EMBL" id="ENZ83856.1"/>
    </source>
</evidence>